<dbReference type="GO" id="GO:0048038">
    <property type="term" value="F:quinone binding"/>
    <property type="evidence" value="ECO:0007669"/>
    <property type="project" value="InterPro"/>
</dbReference>
<evidence type="ECO:0000256" key="7">
    <source>
        <dbReference type="ARBA" id="ARBA00023004"/>
    </source>
</evidence>
<dbReference type="Gene3D" id="2.140.10.10">
    <property type="entry name" value="Quinoprotein alcohol dehydrogenase-like superfamily"/>
    <property type="match status" value="2"/>
</dbReference>
<evidence type="ECO:0000259" key="10">
    <source>
        <dbReference type="PROSITE" id="PS51007"/>
    </source>
</evidence>
<dbReference type="InterPro" id="IPR011047">
    <property type="entry name" value="Quinoprotein_ADH-like_sf"/>
</dbReference>
<keyword evidence="5" id="KW-0732">Signal</keyword>
<evidence type="ECO:0000256" key="6">
    <source>
        <dbReference type="ARBA" id="ARBA00023002"/>
    </source>
</evidence>
<dbReference type="GO" id="GO:0009055">
    <property type="term" value="F:electron transfer activity"/>
    <property type="evidence" value="ECO:0007669"/>
    <property type="project" value="InterPro"/>
</dbReference>
<evidence type="ECO:0000256" key="5">
    <source>
        <dbReference type="ARBA" id="ARBA00022729"/>
    </source>
</evidence>
<protein>
    <submittedName>
        <fullName evidence="11">Glucose dehydrogenase, PQQ-dependent</fullName>
    </submittedName>
</protein>
<dbReference type="EMBL" id="RDSM01000002">
    <property type="protein sequence ID" value="RXH56402.1"/>
    <property type="molecule type" value="Genomic_DNA"/>
</dbReference>
<keyword evidence="7 8" id="KW-0408">Iron</keyword>
<dbReference type="PROSITE" id="PS51007">
    <property type="entry name" value="CYTC"/>
    <property type="match status" value="1"/>
</dbReference>
<dbReference type="InterPro" id="IPR036909">
    <property type="entry name" value="Cyt_c-like_dom_sf"/>
</dbReference>
<organism evidence="11 12">
    <name type="scientific">Granulicella sibirica</name>
    <dbReference type="NCBI Taxonomy" id="2479048"/>
    <lineage>
        <taxon>Bacteria</taxon>
        <taxon>Pseudomonadati</taxon>
        <taxon>Acidobacteriota</taxon>
        <taxon>Terriglobia</taxon>
        <taxon>Terriglobales</taxon>
        <taxon>Acidobacteriaceae</taxon>
        <taxon>Granulicella</taxon>
    </lineage>
</organism>
<sequence length="727" mass="78335">MHLGFIGAKQRITLAVAGAAAACVLATGVGRWPAFVHAAEKSKTGDWSAYNGQVTNDHYSPLDQINRANAPGLKEAWRYDTGETGGLQDNPLVVAGRMYVYSPTEKIVALDATSGKVLWTFDSGTQAHQPNRGMCLWTDGKESRLLASILDHLYALDPATGKVIPGFGENGAVDLRKDLGEADYTSSFAVMTTPGVLYKDMIITGFRAPEAVPAPHGDIRAYDVHTGKLRWSFHTIPHPGEPGYETWPKDAWKVTGAANNWAGMAIDEKRGIVFAPTGSAVTDFYGYDRVGEDLYANTLLALDANTGKRIWHFQGVHHDIWDRDFPSAPALITVHHNGQLIDAVAQTTKHGYLFLFERATGKPLFPIKELPFPPSDVPGEVASPTQPLPSIPEPYARQKLTAGMLTQRTPEAHAWAVENFKDMRSDGQFVPLSLGKQTIVFPGFDGGAEWGGPAVDPHSGVIFINANDIAWTGGLTPNEQAKSPGEATYMSQCSGCHGPNRQGSPPAFPSLIDVHKRLTDAQIADVVHQGRGRMPSFPGIDQQHLATLLTFSDAGPLPEGASKAKVEEASSKHEAESSGSPADPAPYRFTGYRRFVDPEGYPAIVPPWGTLNAIDLNTGRYLWKVSLGEYPELTAKGVKPTGSENYGGPVVTAGGLVIIAATVYDHTIRIFDSSSGNLLWKADLPFAGVATPSTYMVDGKQYIVIATSNQRTPDKPQGAVYVAFALP</sequence>
<dbReference type="GO" id="GO:0016614">
    <property type="term" value="F:oxidoreductase activity, acting on CH-OH group of donors"/>
    <property type="evidence" value="ECO:0007669"/>
    <property type="project" value="InterPro"/>
</dbReference>
<evidence type="ECO:0000256" key="8">
    <source>
        <dbReference type="PROSITE-ProRule" id="PRU00433"/>
    </source>
</evidence>
<comment type="cofactor">
    <cofactor evidence="1">
        <name>pyrroloquinoline quinone</name>
        <dbReference type="ChEBI" id="CHEBI:58442"/>
    </cofactor>
</comment>
<dbReference type="SMART" id="SM00564">
    <property type="entry name" value="PQQ"/>
    <property type="match status" value="5"/>
</dbReference>
<dbReference type="GO" id="GO:0020037">
    <property type="term" value="F:heme binding"/>
    <property type="evidence" value="ECO:0007669"/>
    <property type="project" value="InterPro"/>
</dbReference>
<evidence type="ECO:0000313" key="12">
    <source>
        <dbReference type="Proteomes" id="UP000289437"/>
    </source>
</evidence>
<dbReference type="SUPFAM" id="SSF46626">
    <property type="entry name" value="Cytochrome c"/>
    <property type="match status" value="1"/>
</dbReference>
<feature type="region of interest" description="Disordered" evidence="9">
    <location>
        <begin position="559"/>
        <end position="585"/>
    </location>
</feature>
<proteinExistence type="inferred from homology"/>
<feature type="domain" description="Cytochrome c" evidence="10">
    <location>
        <begin position="480"/>
        <end position="556"/>
    </location>
</feature>
<dbReference type="OrthoDB" id="9794322at2"/>
<dbReference type="PANTHER" id="PTHR32303">
    <property type="entry name" value="QUINOPROTEIN ALCOHOL DEHYDROGENASE (CYTOCHROME C)"/>
    <property type="match status" value="1"/>
</dbReference>
<dbReference type="InterPro" id="IPR009056">
    <property type="entry name" value="Cyt_c-like_dom"/>
</dbReference>
<dbReference type="AlphaFoldDB" id="A0A4Q0T0X9"/>
<evidence type="ECO:0000256" key="3">
    <source>
        <dbReference type="ARBA" id="ARBA00022617"/>
    </source>
</evidence>
<gene>
    <name evidence="11" type="ORF">GRAN_3259</name>
</gene>
<dbReference type="Gene3D" id="1.10.760.10">
    <property type="entry name" value="Cytochrome c-like domain"/>
    <property type="match status" value="1"/>
</dbReference>
<keyword evidence="12" id="KW-1185">Reference proteome</keyword>
<keyword evidence="4 8" id="KW-0479">Metal-binding</keyword>
<feature type="compositionally biased region" description="Basic and acidic residues" evidence="9">
    <location>
        <begin position="562"/>
        <end position="576"/>
    </location>
</feature>
<dbReference type="Pfam" id="PF01011">
    <property type="entry name" value="PQQ"/>
    <property type="match status" value="2"/>
</dbReference>
<comment type="caution">
    <text evidence="11">The sequence shown here is derived from an EMBL/GenBank/DDBJ whole genome shotgun (WGS) entry which is preliminary data.</text>
</comment>
<keyword evidence="6" id="KW-0560">Oxidoreductase</keyword>
<evidence type="ECO:0000313" key="11">
    <source>
        <dbReference type="EMBL" id="RXH56402.1"/>
    </source>
</evidence>
<name>A0A4Q0T0X9_9BACT</name>
<keyword evidence="3 8" id="KW-0349">Heme</keyword>
<dbReference type="PANTHER" id="PTHR32303:SF4">
    <property type="entry name" value="QUINOPROTEIN GLUCOSE DEHYDROGENASE"/>
    <property type="match status" value="1"/>
</dbReference>
<reference evidence="11 12" key="1">
    <citation type="submission" date="2018-11" db="EMBL/GenBank/DDBJ databases">
        <authorList>
            <person name="Mardanov A.V."/>
            <person name="Ravin N.V."/>
            <person name="Dedysh S.N."/>
        </authorList>
    </citation>
    <scope>NUCLEOTIDE SEQUENCE [LARGE SCALE GENOMIC DNA]</scope>
    <source>
        <strain evidence="11 12">AF10</strain>
    </source>
</reference>
<evidence type="ECO:0000256" key="2">
    <source>
        <dbReference type="ARBA" id="ARBA00008156"/>
    </source>
</evidence>
<dbReference type="GO" id="GO:0016020">
    <property type="term" value="C:membrane"/>
    <property type="evidence" value="ECO:0007669"/>
    <property type="project" value="InterPro"/>
</dbReference>
<accession>A0A4Q0T0X9</accession>
<dbReference type="CDD" id="cd10280">
    <property type="entry name" value="PQQ_mGDH"/>
    <property type="match status" value="1"/>
</dbReference>
<dbReference type="SUPFAM" id="SSF50998">
    <property type="entry name" value="Quinoprotein alcohol dehydrogenase-like"/>
    <property type="match status" value="1"/>
</dbReference>
<dbReference type="Proteomes" id="UP000289437">
    <property type="component" value="Unassembled WGS sequence"/>
</dbReference>
<dbReference type="InterPro" id="IPR018391">
    <property type="entry name" value="PQQ_b-propeller_rpt"/>
</dbReference>
<evidence type="ECO:0000256" key="9">
    <source>
        <dbReference type="SAM" id="MobiDB-lite"/>
    </source>
</evidence>
<evidence type="ECO:0000256" key="4">
    <source>
        <dbReference type="ARBA" id="ARBA00022723"/>
    </source>
</evidence>
<comment type="similarity">
    <text evidence="2">Belongs to the bacterial PQQ dehydrogenase family.</text>
</comment>
<dbReference type="InterPro" id="IPR002372">
    <property type="entry name" value="PQQ_rpt_dom"/>
</dbReference>
<dbReference type="InterPro" id="IPR017511">
    <property type="entry name" value="PQQ_mDH"/>
</dbReference>
<evidence type="ECO:0000256" key="1">
    <source>
        <dbReference type="ARBA" id="ARBA00001931"/>
    </source>
</evidence>
<reference evidence="12" key="2">
    <citation type="submission" date="2019-02" db="EMBL/GenBank/DDBJ databases">
        <title>Granulicella sibirica sp. nov., a psychrotolerant acidobacterium isolated from an organic soil layer in forested tundra, West Siberia.</title>
        <authorList>
            <person name="Oshkin I.Y."/>
            <person name="Kulichevskaya I.S."/>
            <person name="Rijpstra W.I.C."/>
            <person name="Sinninghe Damste J.S."/>
            <person name="Rakitin A.L."/>
            <person name="Ravin N.V."/>
            <person name="Dedysh S.N."/>
        </authorList>
    </citation>
    <scope>NUCLEOTIDE SEQUENCE [LARGE SCALE GENOMIC DNA]</scope>
    <source>
        <strain evidence="12">AF10</strain>
    </source>
</reference>
<dbReference type="RefSeq" id="WP_128913868.1">
    <property type="nucleotide sequence ID" value="NZ_RDSM01000002.1"/>
</dbReference>
<dbReference type="GO" id="GO:0046872">
    <property type="term" value="F:metal ion binding"/>
    <property type="evidence" value="ECO:0007669"/>
    <property type="project" value="UniProtKB-KW"/>
</dbReference>